<comment type="caution">
    <text evidence="1">The sequence shown here is derived from an EMBL/GenBank/DDBJ whole genome shotgun (WGS) entry which is preliminary data.</text>
</comment>
<dbReference type="AlphaFoldDB" id="A0AA35RRB4"/>
<organism evidence="1 2">
    <name type="scientific">Geodia barretti</name>
    <name type="common">Barrett's horny sponge</name>
    <dbReference type="NCBI Taxonomy" id="519541"/>
    <lineage>
        <taxon>Eukaryota</taxon>
        <taxon>Metazoa</taxon>
        <taxon>Porifera</taxon>
        <taxon>Demospongiae</taxon>
        <taxon>Heteroscleromorpha</taxon>
        <taxon>Tetractinellida</taxon>
        <taxon>Astrophorina</taxon>
        <taxon>Geodiidae</taxon>
        <taxon>Geodia</taxon>
    </lineage>
</organism>
<sequence length="53" mass="6229">MSQNPKFFFQPSKLLILSLKMPWNEGYLHQSPYSNRTTENESVLYSTHIPTQV</sequence>
<dbReference type="Proteomes" id="UP001174909">
    <property type="component" value="Unassembled WGS sequence"/>
</dbReference>
<reference evidence="1" key="1">
    <citation type="submission" date="2023-03" db="EMBL/GenBank/DDBJ databases">
        <authorList>
            <person name="Steffen K."/>
            <person name="Cardenas P."/>
        </authorList>
    </citation>
    <scope>NUCLEOTIDE SEQUENCE</scope>
</reference>
<name>A0AA35RRB4_GEOBA</name>
<accession>A0AA35RRB4</accession>
<dbReference type="EMBL" id="CASHTH010001425">
    <property type="protein sequence ID" value="CAI8015166.1"/>
    <property type="molecule type" value="Genomic_DNA"/>
</dbReference>
<evidence type="ECO:0000313" key="1">
    <source>
        <dbReference type="EMBL" id="CAI8015166.1"/>
    </source>
</evidence>
<gene>
    <name evidence="1" type="ORF">GBAR_LOCUS9440</name>
</gene>
<protein>
    <submittedName>
        <fullName evidence="1">Uncharacterized protein</fullName>
    </submittedName>
</protein>
<proteinExistence type="predicted"/>
<evidence type="ECO:0000313" key="2">
    <source>
        <dbReference type="Proteomes" id="UP001174909"/>
    </source>
</evidence>
<keyword evidence="2" id="KW-1185">Reference proteome</keyword>